<accession>A0A419ZJF2</accession>
<reference evidence="6 7" key="1">
    <citation type="submission" date="2020-10" db="EMBL/GenBank/DDBJ databases">
        <title>Whole genome sequence of oil-degrading bacteria Rhodococcus pyridinivorans strain 5Ap.</title>
        <authorList>
            <person name="Akhremchuk A.E."/>
            <person name="Valentovich L.N."/>
            <person name="Charniauskaya M.I."/>
            <person name="Bukliarevich H.A."/>
            <person name="Titok M.A."/>
        </authorList>
    </citation>
    <scope>NUCLEOTIDE SEQUENCE [LARGE SCALE GENOMIC DNA]</scope>
    <source>
        <strain evidence="6 7">5Ap</strain>
    </source>
</reference>
<evidence type="ECO:0000313" key="6">
    <source>
        <dbReference type="EMBL" id="QOW00148.1"/>
    </source>
</evidence>
<dbReference type="PANTHER" id="PTHR42960">
    <property type="entry name" value="YCF46 PROTEIN"/>
    <property type="match status" value="1"/>
</dbReference>
<dbReference type="InterPro" id="IPR003959">
    <property type="entry name" value="ATPase_AAA_core"/>
</dbReference>
<evidence type="ECO:0000313" key="7">
    <source>
        <dbReference type="Proteomes" id="UP000593818"/>
    </source>
</evidence>
<organism evidence="6 7">
    <name type="scientific">Rhodococcus pyridinivorans</name>
    <dbReference type="NCBI Taxonomy" id="103816"/>
    <lineage>
        <taxon>Bacteria</taxon>
        <taxon>Bacillati</taxon>
        <taxon>Actinomycetota</taxon>
        <taxon>Actinomycetes</taxon>
        <taxon>Mycobacteriales</taxon>
        <taxon>Nocardiaceae</taxon>
        <taxon>Rhodococcus</taxon>
    </lineage>
</organism>
<dbReference type="Pfam" id="PF00004">
    <property type="entry name" value="AAA"/>
    <property type="match status" value="1"/>
</dbReference>
<evidence type="ECO:0000256" key="3">
    <source>
        <dbReference type="ARBA" id="ARBA00038088"/>
    </source>
</evidence>
<dbReference type="GO" id="GO:0016887">
    <property type="term" value="F:ATP hydrolysis activity"/>
    <property type="evidence" value="ECO:0007669"/>
    <property type="project" value="InterPro"/>
</dbReference>
<keyword evidence="1" id="KW-0547">Nucleotide-binding</keyword>
<dbReference type="InterPro" id="IPR027417">
    <property type="entry name" value="P-loop_NTPase"/>
</dbReference>
<dbReference type="GO" id="GO:0005524">
    <property type="term" value="F:ATP binding"/>
    <property type="evidence" value="ECO:0007669"/>
    <property type="project" value="UniProtKB-KW"/>
</dbReference>
<dbReference type="SMART" id="SM00382">
    <property type="entry name" value="AAA"/>
    <property type="match status" value="1"/>
</dbReference>
<comment type="similarity">
    <text evidence="3">Belongs to the AAA ATPase family. Highly divergent.</text>
</comment>
<evidence type="ECO:0000259" key="5">
    <source>
        <dbReference type="SMART" id="SM00382"/>
    </source>
</evidence>
<evidence type="ECO:0000256" key="2">
    <source>
        <dbReference type="ARBA" id="ARBA00022840"/>
    </source>
</evidence>
<dbReference type="InterPro" id="IPR052381">
    <property type="entry name" value="AAA_domain_protein"/>
</dbReference>
<proteinExistence type="inferred from homology"/>
<dbReference type="AlphaFoldDB" id="A0A419ZJF2"/>
<keyword evidence="7" id="KW-1185">Reference proteome</keyword>
<dbReference type="Gene3D" id="3.40.50.300">
    <property type="entry name" value="P-loop containing nucleotide triphosphate hydrolases"/>
    <property type="match status" value="1"/>
</dbReference>
<keyword evidence="2" id="KW-0067">ATP-binding</keyword>
<protein>
    <recommendedName>
        <fullName evidence="4">Uncharacterized AAA domain-containing protein ycf46</fullName>
    </recommendedName>
</protein>
<dbReference type="InterPro" id="IPR003593">
    <property type="entry name" value="AAA+_ATPase"/>
</dbReference>
<dbReference type="Gene3D" id="1.10.8.60">
    <property type="match status" value="1"/>
</dbReference>
<gene>
    <name evidence="6" type="ORF">INP59_07305</name>
</gene>
<dbReference type="Proteomes" id="UP000593818">
    <property type="component" value="Chromosome"/>
</dbReference>
<dbReference type="PANTHER" id="PTHR42960:SF1">
    <property type="entry name" value="YCF46 PROTEIN"/>
    <property type="match status" value="1"/>
</dbReference>
<sequence>MPNQAEAADIVSRYLKARVPLIVVRSIESSRALDLVRGVGQQARAMSFYCHSRARGLLELSGQTPVLDDRSFVGALDFAASTFVARNHANFVFTDVEDIGDDTSTSRHLAEIVRIAEDHQGSIILITGGPVWTGLARLGMAVDLDIPDADELYQVVTALVDDHRGVLPIEWQHDEIRLASEILRGITQSEAVNALTTLLAKGSLTREDVNELSEFKDQMFGNINGLERVRLKEGDNEIGGLSTLRSWLRTRRELIRSDLSRTPLHPPRGVLLVGVPGCGKSLSAKAIASEWKLPLYRLDMAAILGMYVGMSESRLKEALDMADRVAPCVLWVDEIEKALAGGGGDSGTTRRLIGQFLYWLQESTSKVFMVATANDVSSLPPELLRKGRFDELFFVDLPDDEDRSEIIRLYFRKYLQTEPAPYLLDELVDLSHGFAGSDIESVVHDIAAEMFIHRSGAAPDDEVVRQMFGAIVPFSQTNPEEVASIRAWGKDRAVPAGRLTRDDRVPAGGSGRRIFLAN</sequence>
<name>A0A419ZJF2_9NOCA</name>
<dbReference type="EMBL" id="CP063450">
    <property type="protein sequence ID" value="QOW00148.1"/>
    <property type="molecule type" value="Genomic_DNA"/>
</dbReference>
<dbReference type="RefSeq" id="WP_120281996.1">
    <property type="nucleotide sequence ID" value="NZ_CP063450.1"/>
</dbReference>
<feature type="domain" description="AAA+ ATPase" evidence="5">
    <location>
        <begin position="266"/>
        <end position="399"/>
    </location>
</feature>
<dbReference type="SUPFAM" id="SSF52540">
    <property type="entry name" value="P-loop containing nucleoside triphosphate hydrolases"/>
    <property type="match status" value="1"/>
</dbReference>
<evidence type="ECO:0000256" key="1">
    <source>
        <dbReference type="ARBA" id="ARBA00022741"/>
    </source>
</evidence>
<evidence type="ECO:0000256" key="4">
    <source>
        <dbReference type="ARBA" id="ARBA00040480"/>
    </source>
</evidence>